<dbReference type="GO" id="GO:0003924">
    <property type="term" value="F:GTPase activity"/>
    <property type="evidence" value="ECO:0007669"/>
    <property type="project" value="InterPro"/>
</dbReference>
<dbReference type="InterPro" id="IPR027417">
    <property type="entry name" value="P-loop_NTPase"/>
</dbReference>
<keyword evidence="3" id="KW-0690">Ribosome biogenesis</keyword>
<evidence type="ECO:0000259" key="7">
    <source>
        <dbReference type="PROSITE" id="PS51710"/>
    </source>
</evidence>
<organism evidence="9 10">
    <name type="scientific">Aphidius gifuensis</name>
    <name type="common">Parasitoid wasp</name>
    <dbReference type="NCBI Taxonomy" id="684658"/>
    <lineage>
        <taxon>Eukaryota</taxon>
        <taxon>Metazoa</taxon>
        <taxon>Ecdysozoa</taxon>
        <taxon>Arthropoda</taxon>
        <taxon>Hexapoda</taxon>
        <taxon>Insecta</taxon>
        <taxon>Pterygota</taxon>
        <taxon>Neoptera</taxon>
        <taxon>Endopterygota</taxon>
        <taxon>Hymenoptera</taxon>
        <taxon>Apocrita</taxon>
        <taxon>Ichneumonoidea</taxon>
        <taxon>Braconidae</taxon>
        <taxon>Aphidiinae</taxon>
        <taxon>Aphidius</taxon>
    </lineage>
</organism>
<dbReference type="PROSITE" id="PS51710">
    <property type="entry name" value="G_OBG"/>
    <property type="match status" value="1"/>
</dbReference>
<comment type="caution">
    <text evidence="9">The sequence shown here is derived from an EMBL/GenBank/DDBJ whole genome shotgun (WGS) entry which is preliminary data.</text>
</comment>
<evidence type="ECO:0000259" key="8">
    <source>
        <dbReference type="PROSITE" id="PS51883"/>
    </source>
</evidence>
<proteinExistence type="inferred from homology"/>
<dbReference type="InterPro" id="IPR014100">
    <property type="entry name" value="GTP-bd_Obg/CgtA"/>
</dbReference>
<evidence type="ECO:0000256" key="1">
    <source>
        <dbReference type="ARBA" id="ARBA00004604"/>
    </source>
</evidence>
<dbReference type="PANTHER" id="PTHR11702">
    <property type="entry name" value="DEVELOPMENTALLY REGULATED GTP-BINDING PROTEIN-RELATED"/>
    <property type="match status" value="1"/>
</dbReference>
<comment type="subcellular location">
    <subcellularLocation>
        <location evidence="1">Nucleus</location>
        <location evidence="1">Nucleolus</location>
    </subcellularLocation>
</comment>
<keyword evidence="5" id="KW-0342">GTP-binding</keyword>
<evidence type="ECO:0000256" key="4">
    <source>
        <dbReference type="ARBA" id="ARBA00022741"/>
    </source>
</evidence>
<dbReference type="AlphaFoldDB" id="A0A834XYT9"/>
<reference evidence="9 10" key="1">
    <citation type="submission" date="2020-08" db="EMBL/GenBank/DDBJ databases">
        <title>Aphidius gifuensis genome sequencing and assembly.</title>
        <authorList>
            <person name="Du Z."/>
        </authorList>
    </citation>
    <scope>NUCLEOTIDE SEQUENCE [LARGE SCALE GENOMIC DNA]</scope>
    <source>
        <strain evidence="9">YNYX2018</strain>
        <tissue evidence="9">Adults</tissue>
    </source>
</reference>
<dbReference type="Pfam" id="PF01926">
    <property type="entry name" value="MMR_HSR1"/>
    <property type="match status" value="1"/>
</dbReference>
<dbReference type="GO" id="GO:0000287">
    <property type="term" value="F:magnesium ion binding"/>
    <property type="evidence" value="ECO:0007669"/>
    <property type="project" value="InterPro"/>
</dbReference>
<evidence type="ECO:0000256" key="5">
    <source>
        <dbReference type="ARBA" id="ARBA00023134"/>
    </source>
</evidence>
<dbReference type="Proteomes" id="UP000639338">
    <property type="component" value="Unassembled WGS sequence"/>
</dbReference>
<sequence length="395" mass="43562">MVFLTRFLGYAAKEIKQAPRKYLRRGFLDSFTLQVKAGTGGCGLPKYGGIGGRGGNIYVVGTEGASLIGLKKYKDKKISGENGGNSLARGLIGAPGKDLEIPVPRGVTVYDANNAVIGEVDQDNSKLLVASGGIGGCETTGFSGQKGQHRKIVLDLKLIADVALVGFPNAGKSTMLKTFSNAKPKVADYPFTTVKPHLGTVTYDDLRQITIADLPGLIEGAHINIGMGHKFLKHLDRTKLLVFVVDIQGFRLSVRHSFRNCLETVVLLNKELELYKPDLLNMHSILIINKMDTPDADKKFKEIESSLHDLPSILDKMPEEMRPDVPLHFNEIITASLKSNNPDEINKIKERIRINLDKQAEEEFEKQQGTTMTKIETDLYEKIKRHNTRVAPTLV</sequence>
<name>A0A834XYT9_APHGI</name>
<evidence type="ECO:0000313" key="9">
    <source>
        <dbReference type="EMBL" id="KAF7994778.1"/>
    </source>
</evidence>
<dbReference type="PANTHER" id="PTHR11702:SF43">
    <property type="entry name" value="GTP-BINDING PROTEIN 10"/>
    <property type="match status" value="1"/>
</dbReference>
<protein>
    <recommendedName>
        <fullName evidence="11">GTP-binding protein</fullName>
    </recommendedName>
</protein>
<dbReference type="InterPro" id="IPR006169">
    <property type="entry name" value="GTP1_OBG_dom"/>
</dbReference>
<evidence type="ECO:0008006" key="11">
    <source>
        <dbReference type="Google" id="ProtNLM"/>
    </source>
</evidence>
<dbReference type="PRINTS" id="PR00326">
    <property type="entry name" value="GTP1OBG"/>
</dbReference>
<evidence type="ECO:0000256" key="2">
    <source>
        <dbReference type="ARBA" id="ARBA00007699"/>
    </source>
</evidence>
<dbReference type="SUPFAM" id="SSF82051">
    <property type="entry name" value="Obg GTP-binding protein N-terminal domain"/>
    <property type="match status" value="1"/>
</dbReference>
<evidence type="ECO:0000313" key="10">
    <source>
        <dbReference type="Proteomes" id="UP000639338"/>
    </source>
</evidence>
<dbReference type="CDD" id="cd01898">
    <property type="entry name" value="Obg"/>
    <property type="match status" value="1"/>
</dbReference>
<accession>A0A834XYT9</accession>
<evidence type="ECO:0000256" key="6">
    <source>
        <dbReference type="ARBA" id="ARBA00023242"/>
    </source>
</evidence>
<dbReference type="GO" id="GO:0005525">
    <property type="term" value="F:GTP binding"/>
    <property type="evidence" value="ECO:0007669"/>
    <property type="project" value="UniProtKB-KW"/>
</dbReference>
<keyword evidence="10" id="KW-1185">Reference proteome</keyword>
<feature type="domain" description="OBG-type G" evidence="7">
    <location>
        <begin position="160"/>
        <end position="368"/>
    </location>
</feature>
<dbReference type="InterPro" id="IPR036726">
    <property type="entry name" value="GTP1_OBG_dom_sf"/>
</dbReference>
<dbReference type="GO" id="GO:0005730">
    <property type="term" value="C:nucleolus"/>
    <property type="evidence" value="ECO:0007669"/>
    <property type="project" value="UniProtKB-SubCell"/>
</dbReference>
<evidence type="ECO:0000256" key="3">
    <source>
        <dbReference type="ARBA" id="ARBA00022517"/>
    </source>
</evidence>
<dbReference type="EMBL" id="JACMRX010000002">
    <property type="protein sequence ID" value="KAF7994778.1"/>
    <property type="molecule type" value="Genomic_DNA"/>
</dbReference>
<keyword evidence="6" id="KW-0539">Nucleus</keyword>
<gene>
    <name evidence="9" type="ORF">HCN44_004250</name>
</gene>
<dbReference type="Gene3D" id="2.70.210.12">
    <property type="entry name" value="GTP1/OBG domain"/>
    <property type="match status" value="1"/>
</dbReference>
<feature type="domain" description="Obg" evidence="8">
    <location>
        <begin position="25"/>
        <end position="159"/>
    </location>
</feature>
<keyword evidence="4" id="KW-0547">Nucleotide-binding</keyword>
<dbReference type="PIRSF" id="PIRSF002401">
    <property type="entry name" value="GTP_bd_Obg/CgtA"/>
    <property type="match status" value="1"/>
</dbReference>
<dbReference type="PROSITE" id="PS51883">
    <property type="entry name" value="OBG"/>
    <property type="match status" value="1"/>
</dbReference>
<dbReference type="InterPro" id="IPR031167">
    <property type="entry name" value="G_OBG"/>
</dbReference>
<dbReference type="InterPro" id="IPR006073">
    <property type="entry name" value="GTP-bd"/>
</dbReference>
<dbReference type="InterPro" id="IPR045086">
    <property type="entry name" value="OBG_GTPase"/>
</dbReference>
<comment type="similarity">
    <text evidence="2">Belongs to the TRAFAC class OBG-HflX-like GTPase superfamily. OBG GTPase family.</text>
</comment>
<dbReference type="GO" id="GO:0005739">
    <property type="term" value="C:mitochondrion"/>
    <property type="evidence" value="ECO:0007669"/>
    <property type="project" value="TreeGrafter"/>
</dbReference>
<dbReference type="SUPFAM" id="SSF52540">
    <property type="entry name" value="P-loop containing nucleoside triphosphate hydrolases"/>
    <property type="match status" value="1"/>
</dbReference>
<dbReference type="GO" id="GO:0042254">
    <property type="term" value="P:ribosome biogenesis"/>
    <property type="evidence" value="ECO:0007669"/>
    <property type="project" value="UniProtKB-UniRule"/>
</dbReference>
<dbReference type="Pfam" id="PF01018">
    <property type="entry name" value="GTP1_OBG"/>
    <property type="match status" value="1"/>
</dbReference>
<dbReference type="Gene3D" id="3.40.50.300">
    <property type="entry name" value="P-loop containing nucleotide triphosphate hydrolases"/>
    <property type="match status" value="1"/>
</dbReference>
<dbReference type="OrthoDB" id="347018at2759"/>